<evidence type="ECO:0000313" key="3">
    <source>
        <dbReference type="EMBL" id="QDU97632.1"/>
    </source>
</evidence>
<dbReference type="Gene3D" id="2.130.10.10">
    <property type="entry name" value="YVTN repeat-like/Quinoprotein amine dehydrogenase"/>
    <property type="match status" value="2"/>
</dbReference>
<dbReference type="InterPro" id="IPR015943">
    <property type="entry name" value="WD40/YVTN_repeat-like_dom_sf"/>
</dbReference>
<dbReference type="EMBL" id="CP036433">
    <property type="protein sequence ID" value="QDU97632.1"/>
    <property type="molecule type" value="Genomic_DNA"/>
</dbReference>
<name>A0A518E0L1_9BACT</name>
<dbReference type="SUPFAM" id="SSF82171">
    <property type="entry name" value="DPP6 N-terminal domain-like"/>
    <property type="match status" value="1"/>
</dbReference>
<feature type="region of interest" description="Disordered" evidence="1">
    <location>
        <begin position="115"/>
        <end position="177"/>
    </location>
</feature>
<keyword evidence="2" id="KW-0812">Transmembrane</keyword>
<dbReference type="Proteomes" id="UP000317648">
    <property type="component" value="Chromosome"/>
</dbReference>
<evidence type="ECO:0000256" key="2">
    <source>
        <dbReference type="SAM" id="Phobius"/>
    </source>
</evidence>
<keyword evidence="2" id="KW-0472">Membrane</keyword>
<gene>
    <name evidence="3" type="ORF">Pla8534_54820</name>
</gene>
<dbReference type="OrthoDB" id="223529at2"/>
<sequence>MAKNFGKCPQCQTLSPVVKEDGWKKLACSACGAEVLLERAAKPAPAASSAPRSTMFWLLLGAVFGIGGPVLLAGCMAAGYFLTRSPDLAQVDQPTVPVAAARQKPPAAIASANETIPPDAAAPPAEAPAAQTGPSNASTEPLTADATEPASEETSPAGPPLADPGQTGWQVTPDPAATVGKVERPDFKIDMHWTATFRSSLALSRNRRFLFEETTFPNSYVWDLFTGEKVLTTKFSGVRELRISPDGVHAAHLGYSPQDVIVRDLARKENLLRVPAKGSTPFFDFVQPNLLLVCTEKNGWALHRIDTQEVIWKTPSGLLKASTISPGSAWLAAVGEDLIEILDLRNGAVAGKIPIKHSIGSQKALAFSPDGTQLAFLDSSKLTFYSMLDGSPLRTLEVEHAETPMGFYQGPALAWLEDQSGLLINGFAFVTAQHAEVVYRIPDSLVKDLPKVTRIPLDAHYLLENLSDQETEKGLLHLIPVPRDAIREGERLVQESTLPPALDPYDWKTAPRVLSLGAPISADFEIDAAPIHQVSPPLDLGTDLDKVYSLEIVEQFAVVQRHIDPDNPKAGNKIVLHDLSLKQRPLEFQPPAPGWMRSMTPDATRVAFRTGKYPGRVDVWSVADGKHVAGWSPYPHEERHGVLLKLMLIDQDHALTTCSRNELVLWRVDKGEIVYRLSLPMDAPLIFSARRRYLAAQQEDRLVLVETHTGKIALDVSSPELRRLKLISGQFSPDGRQLAVTLTDGQNHRLAIWNLATKELEGIAPAPLAIIVGWSGNDHVIAMPRQAPSKGLHVSLFDARKRVFQWMYLATRRFMVTGSCNGQFWHVVQEDDGLPCWLTAYPLPDPDTGDLLTQEEPTEALLPATARVEVEVKFTPLPDETRKGFDQWTDTFQDQVRKQLNVANRPAGDEEPAWRLQLVAREEPTDRVIKRKALEAGQGEPTEVVIPVSEVQAHVRLLDPAGKTVAQSKVSVFTPSEFPGAVPPPAQMRTVLSLHQWQRVHDEISQRVLPRITADALPYLGLGASILAVDGPEPVYRFHYVK</sequence>
<keyword evidence="4" id="KW-1185">Reference proteome</keyword>
<feature type="compositionally biased region" description="Polar residues" evidence="1">
    <location>
        <begin position="132"/>
        <end position="141"/>
    </location>
</feature>
<evidence type="ECO:0000256" key="1">
    <source>
        <dbReference type="SAM" id="MobiDB-lite"/>
    </source>
</evidence>
<feature type="compositionally biased region" description="Low complexity" evidence="1">
    <location>
        <begin position="115"/>
        <end position="130"/>
    </location>
</feature>
<organism evidence="3 4">
    <name type="scientific">Lignipirellula cremea</name>
    <dbReference type="NCBI Taxonomy" id="2528010"/>
    <lineage>
        <taxon>Bacteria</taxon>
        <taxon>Pseudomonadati</taxon>
        <taxon>Planctomycetota</taxon>
        <taxon>Planctomycetia</taxon>
        <taxon>Pirellulales</taxon>
        <taxon>Pirellulaceae</taxon>
        <taxon>Lignipirellula</taxon>
    </lineage>
</organism>
<protein>
    <recommendedName>
        <fullName evidence="5">Translocation protein TolB</fullName>
    </recommendedName>
</protein>
<reference evidence="3 4" key="1">
    <citation type="submission" date="2019-02" db="EMBL/GenBank/DDBJ databases">
        <title>Deep-cultivation of Planctomycetes and their phenomic and genomic characterization uncovers novel biology.</title>
        <authorList>
            <person name="Wiegand S."/>
            <person name="Jogler M."/>
            <person name="Boedeker C."/>
            <person name="Pinto D."/>
            <person name="Vollmers J."/>
            <person name="Rivas-Marin E."/>
            <person name="Kohn T."/>
            <person name="Peeters S.H."/>
            <person name="Heuer A."/>
            <person name="Rast P."/>
            <person name="Oberbeckmann S."/>
            <person name="Bunk B."/>
            <person name="Jeske O."/>
            <person name="Meyerdierks A."/>
            <person name="Storesund J.E."/>
            <person name="Kallscheuer N."/>
            <person name="Luecker S."/>
            <person name="Lage O.M."/>
            <person name="Pohl T."/>
            <person name="Merkel B.J."/>
            <person name="Hornburger P."/>
            <person name="Mueller R.-W."/>
            <person name="Bruemmer F."/>
            <person name="Labrenz M."/>
            <person name="Spormann A.M."/>
            <person name="Op den Camp H."/>
            <person name="Overmann J."/>
            <person name="Amann R."/>
            <person name="Jetten M.S.M."/>
            <person name="Mascher T."/>
            <person name="Medema M.H."/>
            <person name="Devos D.P."/>
            <person name="Kaster A.-K."/>
            <person name="Ovreas L."/>
            <person name="Rohde M."/>
            <person name="Galperin M.Y."/>
            <person name="Jogler C."/>
        </authorList>
    </citation>
    <scope>NUCLEOTIDE SEQUENCE [LARGE SCALE GENOMIC DNA]</scope>
    <source>
        <strain evidence="3 4">Pla85_3_4</strain>
    </source>
</reference>
<proteinExistence type="predicted"/>
<feature type="transmembrane region" description="Helical" evidence="2">
    <location>
        <begin position="56"/>
        <end position="82"/>
    </location>
</feature>
<accession>A0A518E0L1</accession>
<evidence type="ECO:0008006" key="5">
    <source>
        <dbReference type="Google" id="ProtNLM"/>
    </source>
</evidence>
<evidence type="ECO:0000313" key="4">
    <source>
        <dbReference type="Proteomes" id="UP000317648"/>
    </source>
</evidence>
<dbReference type="AlphaFoldDB" id="A0A518E0L1"/>
<dbReference type="RefSeq" id="WP_145056393.1">
    <property type="nucleotide sequence ID" value="NZ_CP036433.1"/>
</dbReference>
<dbReference type="KEGG" id="lcre:Pla8534_54820"/>
<keyword evidence="2" id="KW-1133">Transmembrane helix</keyword>